<dbReference type="AlphaFoldDB" id="Q166C9"/>
<dbReference type="Gene3D" id="3.40.50.410">
    <property type="entry name" value="von Willebrand factor, type A domain"/>
    <property type="match status" value="1"/>
</dbReference>
<dbReference type="eggNOG" id="COG4961">
    <property type="taxonomic scope" value="Bacteria"/>
</dbReference>
<evidence type="ECO:0000313" key="4">
    <source>
        <dbReference type="Proteomes" id="UP000007029"/>
    </source>
</evidence>
<dbReference type="SUPFAM" id="SSF53300">
    <property type="entry name" value="vWA-like"/>
    <property type="match status" value="1"/>
</dbReference>
<keyword evidence="1" id="KW-0472">Membrane</keyword>
<dbReference type="EMBL" id="CP000362">
    <property type="protein sequence ID" value="ABG32164.1"/>
    <property type="molecule type" value="Genomic_DNA"/>
</dbReference>
<proteinExistence type="predicted"/>
<reference evidence="3 4" key="1">
    <citation type="journal article" date="2007" name="J. Bacteriol.">
        <title>The complete genome sequence of Roseobacter denitrificans reveals a mixotrophic rather than photosynthetic metabolism.</title>
        <authorList>
            <person name="Swingley W.D."/>
            <person name="Sadekar S."/>
            <person name="Mastrian S.D."/>
            <person name="Matthies H.J."/>
            <person name="Hao J."/>
            <person name="Ramos H."/>
            <person name="Acharya C.R."/>
            <person name="Conrad A.L."/>
            <person name="Taylor H.L."/>
            <person name="Dejesa L.C."/>
            <person name="Shah M.K."/>
            <person name="O'huallachain M.E."/>
            <person name="Lince M.T."/>
            <person name="Blankenship R.E."/>
            <person name="Beatty J.T."/>
            <person name="Touchman J.W."/>
        </authorList>
    </citation>
    <scope>NUCLEOTIDE SEQUENCE [LARGE SCALE GENOMIC DNA]</scope>
    <source>
        <strain evidence="4">ATCC 33942 / OCh 114</strain>
    </source>
</reference>
<accession>Q166C9</accession>
<dbReference type="InterPro" id="IPR036465">
    <property type="entry name" value="vWFA_dom_sf"/>
</dbReference>
<keyword evidence="4" id="KW-1185">Reference proteome</keyword>
<evidence type="ECO:0000259" key="2">
    <source>
        <dbReference type="Pfam" id="PF13400"/>
    </source>
</evidence>
<dbReference type="Pfam" id="PF13400">
    <property type="entry name" value="Tad"/>
    <property type="match status" value="1"/>
</dbReference>
<keyword evidence="1" id="KW-1133">Transmembrane helix</keyword>
<dbReference type="OrthoDB" id="7522752at2"/>
<dbReference type="InterPro" id="IPR028087">
    <property type="entry name" value="Tad_N"/>
</dbReference>
<feature type="transmembrane region" description="Helical" evidence="1">
    <location>
        <begin position="29"/>
        <end position="50"/>
    </location>
</feature>
<evidence type="ECO:0000313" key="3">
    <source>
        <dbReference type="EMBL" id="ABG32164.1"/>
    </source>
</evidence>
<protein>
    <recommendedName>
        <fullName evidence="2">Putative Flp pilus-assembly TadG-like N-terminal domain-containing protein</fullName>
    </recommendedName>
</protein>
<dbReference type="Proteomes" id="UP000007029">
    <property type="component" value="Chromosome"/>
</dbReference>
<keyword evidence="1" id="KW-0812">Transmembrane</keyword>
<organism evidence="3 4">
    <name type="scientific">Roseobacter denitrificans (strain ATCC 33942 / OCh 114)</name>
    <name type="common">Erythrobacter sp. (strain OCh 114)</name>
    <name type="synonym">Roseobacter denitrificans</name>
    <dbReference type="NCBI Taxonomy" id="375451"/>
    <lineage>
        <taxon>Bacteria</taxon>
        <taxon>Pseudomonadati</taxon>
        <taxon>Pseudomonadota</taxon>
        <taxon>Alphaproteobacteria</taxon>
        <taxon>Rhodobacterales</taxon>
        <taxon>Roseobacteraceae</taxon>
        <taxon>Roseobacter</taxon>
    </lineage>
</organism>
<gene>
    <name evidence="3" type="ordered locus">RD1_2614</name>
</gene>
<dbReference type="HOGENOM" id="CLU_026005_1_0_5"/>
<dbReference type="STRING" id="375451.RD1_2614"/>
<feature type="domain" description="Putative Flp pilus-assembly TadG-like N-terminal" evidence="2">
    <location>
        <begin position="29"/>
        <end position="73"/>
    </location>
</feature>
<dbReference type="KEGG" id="rde:RD1_2614"/>
<sequence>MRNLPKHRSPFSLRGFCRRLMGFRREEDGAMTIFATMMVLMMLLVCGIAVDLMQNEMMRTRVQNTLDRAILAASDLDQPLPADEVVDDYFAKAGMTEFLDDVQITPGAHLPTTNFRVVQAEARTRTPSIYMAMTGVRSLPVYVAGTAEETIENTEISLVLDISGSMRNNGKIGNLRTAAKDFIGAVLEGNAANTTSLNIVPYAGQTNPGPIVFQRAGGRPFATFIEDSDGNEILYGQTFVDDEGNSIDVPYNTMSSCLDLTNGDFDNIDLPSGGYDQTPYFMNWPIDAPTMDWGWCPQNKSSIRYAQNNAGQLQDFIDDMRLHDGTGTQYGMKYGVALLNPSSRDTFVALNAAGLVPDGFKDRPADFGTTDTRKFIVLMTDGQITDQFRPEDKNDPKNDEIALNQRIGDRDTYATQSTNVANFYSICNKAKAAGITVYTIAFEAPANAITQMRTCATSPAFFYKVEGVEIKTAFKSIARQINELRLTQ</sequence>
<evidence type="ECO:0000256" key="1">
    <source>
        <dbReference type="SAM" id="Phobius"/>
    </source>
</evidence>
<name>Q166C9_ROSDO</name>